<dbReference type="PANTHER" id="PTHR48102">
    <property type="entry name" value="ATP-DEPENDENT CLP PROTEASE ATP-BINDING SUBUNIT CLPX-LIKE, MITOCHONDRIAL-RELATED"/>
    <property type="match status" value="1"/>
</dbReference>
<evidence type="ECO:0000313" key="9">
    <source>
        <dbReference type="EMBL" id="WIV53055.1"/>
    </source>
</evidence>
<dbReference type="CDD" id="cd19497">
    <property type="entry name" value="RecA-like_ClpX"/>
    <property type="match status" value="1"/>
</dbReference>
<keyword evidence="3 6" id="KW-0862">Zinc</keyword>
<dbReference type="Proteomes" id="UP001227101">
    <property type="component" value="Chromosome"/>
</dbReference>
<feature type="binding site" evidence="6 7">
    <location>
        <position position="38"/>
    </location>
    <ligand>
        <name>Zn(2+)</name>
        <dbReference type="ChEBI" id="CHEBI:29105"/>
    </ligand>
</feature>
<keyword evidence="10" id="KW-1185">Reference proteome</keyword>
<comment type="subunit">
    <text evidence="6">Component of the ClpX-ClpP complex. Forms a hexameric ring that, in the presence of ATP, binds to fourteen ClpP subunits assembled into a disk-like structure with a central cavity, resembling the structure of eukaryotic proteasomes.</text>
</comment>
<dbReference type="HAMAP" id="MF_00175">
    <property type="entry name" value="ClpX"/>
    <property type="match status" value="1"/>
</dbReference>
<keyword evidence="9" id="KW-0378">Hydrolase</keyword>
<dbReference type="GO" id="GO:0008233">
    <property type="term" value="F:peptidase activity"/>
    <property type="evidence" value="ECO:0007669"/>
    <property type="project" value="UniProtKB-KW"/>
</dbReference>
<sequence>MARIGDGGDLLKCSFCGKSQKQVKKLIAGPGVYICDECIDLCNEIIEEELAEAGDVKLDELPKPADIHEFLEQYIIGQEDAKRTLAVAVYNHYKRIQADDKAGPKDSKEESVELAKSNILMLGPTGCGKTYLAQTLAKLLNVPFAIADATALTEAGYVGEDVENILLKLIQAADYDVKRAETGIIYIDEVDKIARKSENPSITRDVSGEGVQQALLKILEGTTASVPPQGGRKHPHQEFIQIDTTNVLFIVAGAFAGLEKIINERVGKRGLGFGAEIRTKSEIEESDVFSDTMPEDLIKFGLIPEFIGRLPVVATVSHLDKESLVSILTQPRNALVKQYKKLFEMDNVELEFTKTALEAIADQAVLRGTGARGLRAIMEEVLQPVMYDIPSRDDVAKVVITEQTVRENVNPTIVARQPTRRARSERGEKSA</sequence>
<dbReference type="InterPro" id="IPR004487">
    <property type="entry name" value="Clp_protease_ATP-bd_su_ClpX"/>
</dbReference>
<accession>A0ABY8XCW9</accession>
<dbReference type="SMART" id="SM00994">
    <property type="entry name" value="zf-C4_ClpX"/>
    <property type="match status" value="1"/>
</dbReference>
<dbReference type="Gene3D" id="3.40.50.300">
    <property type="entry name" value="P-loop containing nucleotide triphosphate hydrolases"/>
    <property type="match status" value="1"/>
</dbReference>
<dbReference type="InterPro" id="IPR027417">
    <property type="entry name" value="P-loop_NTPase"/>
</dbReference>
<dbReference type="SMART" id="SM00382">
    <property type="entry name" value="AAA"/>
    <property type="match status" value="1"/>
</dbReference>
<feature type="binding site" evidence="6 7">
    <location>
        <position position="35"/>
    </location>
    <ligand>
        <name>Zn(2+)</name>
        <dbReference type="ChEBI" id="CHEBI:29105"/>
    </ligand>
</feature>
<dbReference type="RefSeq" id="WP_285449452.1">
    <property type="nucleotide sequence ID" value="NZ_CP127173.1"/>
</dbReference>
<name>A0ABY8XCW9_9PSEU</name>
<keyword evidence="9" id="KW-0645">Protease</keyword>
<reference evidence="9 10" key="1">
    <citation type="submission" date="2023-06" db="EMBL/GenBank/DDBJ databases">
        <authorList>
            <person name="Oyuntsetseg B."/>
            <person name="Kim S.B."/>
        </authorList>
    </citation>
    <scope>NUCLEOTIDE SEQUENCE [LARGE SCALE GENOMIC DNA]</scope>
    <source>
        <strain evidence="9 10">2-2</strain>
    </source>
</reference>
<organism evidence="9 10">
    <name type="scientific">Amycolatopsis nalaikhensis</name>
    <dbReference type="NCBI Taxonomy" id="715472"/>
    <lineage>
        <taxon>Bacteria</taxon>
        <taxon>Bacillati</taxon>
        <taxon>Actinomycetota</taxon>
        <taxon>Actinomycetes</taxon>
        <taxon>Pseudonocardiales</taxon>
        <taxon>Pseudonocardiaceae</taxon>
        <taxon>Amycolatopsis</taxon>
    </lineage>
</organism>
<dbReference type="Pfam" id="PF06689">
    <property type="entry name" value="zf-C4_ClpX"/>
    <property type="match status" value="1"/>
</dbReference>
<dbReference type="SUPFAM" id="SSF57716">
    <property type="entry name" value="Glucocorticoid receptor-like (DNA-binding domain)"/>
    <property type="match status" value="1"/>
</dbReference>
<dbReference type="InterPro" id="IPR010603">
    <property type="entry name" value="Znf_CppX_C4"/>
</dbReference>
<evidence type="ECO:0000256" key="4">
    <source>
        <dbReference type="ARBA" id="ARBA00022840"/>
    </source>
</evidence>
<dbReference type="InterPro" id="IPR003593">
    <property type="entry name" value="AAA+_ATPase"/>
</dbReference>
<feature type="binding site" evidence="6 7">
    <location>
        <position position="13"/>
    </location>
    <ligand>
        <name>Zn(2+)</name>
        <dbReference type="ChEBI" id="CHEBI:29105"/>
    </ligand>
</feature>
<dbReference type="Gene3D" id="1.10.8.60">
    <property type="match status" value="1"/>
</dbReference>
<evidence type="ECO:0000256" key="3">
    <source>
        <dbReference type="ARBA" id="ARBA00022833"/>
    </source>
</evidence>
<dbReference type="Pfam" id="PF07724">
    <property type="entry name" value="AAA_2"/>
    <property type="match status" value="1"/>
</dbReference>
<dbReference type="SUPFAM" id="SSF52540">
    <property type="entry name" value="P-loop containing nucleoside triphosphate hydrolases"/>
    <property type="match status" value="1"/>
</dbReference>
<keyword evidence="1 6" id="KW-0479">Metal-binding</keyword>
<protein>
    <recommendedName>
        <fullName evidence="6">ATP-dependent Clp protease ATP-binding subunit ClpX</fullName>
    </recommendedName>
</protein>
<dbReference type="InterPro" id="IPR003959">
    <property type="entry name" value="ATPase_AAA_core"/>
</dbReference>
<feature type="binding site" evidence="6">
    <location>
        <begin position="124"/>
        <end position="131"/>
    </location>
    <ligand>
        <name>ATP</name>
        <dbReference type="ChEBI" id="CHEBI:30616"/>
    </ligand>
</feature>
<dbReference type="GO" id="GO:0006508">
    <property type="term" value="P:proteolysis"/>
    <property type="evidence" value="ECO:0007669"/>
    <property type="project" value="UniProtKB-KW"/>
</dbReference>
<dbReference type="NCBIfam" id="NF003745">
    <property type="entry name" value="PRK05342.1"/>
    <property type="match status" value="1"/>
</dbReference>
<dbReference type="Gene3D" id="6.20.220.10">
    <property type="entry name" value="ClpX chaperone, C4-type zinc finger domain"/>
    <property type="match status" value="1"/>
</dbReference>
<comment type="function">
    <text evidence="6">ATP-dependent specificity component of the Clp protease. It directs the protease to specific substrates. Can perform chaperone functions in the absence of ClpP.</text>
</comment>
<dbReference type="InterPro" id="IPR059188">
    <property type="entry name" value="Znf_CLPX-like"/>
</dbReference>
<dbReference type="NCBIfam" id="TIGR00382">
    <property type="entry name" value="clpX"/>
    <property type="match status" value="1"/>
</dbReference>
<evidence type="ECO:0000256" key="5">
    <source>
        <dbReference type="ARBA" id="ARBA00023186"/>
    </source>
</evidence>
<dbReference type="InterPro" id="IPR019489">
    <property type="entry name" value="Clp_ATPase_C"/>
</dbReference>
<dbReference type="SMART" id="SM01086">
    <property type="entry name" value="ClpB_D2-small"/>
    <property type="match status" value="1"/>
</dbReference>
<feature type="domain" description="ClpX-type ZB" evidence="8">
    <location>
        <begin position="1"/>
        <end position="54"/>
    </location>
</feature>
<keyword evidence="5 6" id="KW-0143">Chaperone</keyword>
<dbReference type="EMBL" id="CP127173">
    <property type="protein sequence ID" value="WIV53055.1"/>
    <property type="molecule type" value="Genomic_DNA"/>
</dbReference>
<keyword evidence="4 6" id="KW-0067">ATP-binding</keyword>
<dbReference type="PANTHER" id="PTHR48102:SF7">
    <property type="entry name" value="ATP-DEPENDENT CLP PROTEASE ATP-BINDING SUBUNIT CLPX-LIKE, MITOCHONDRIAL"/>
    <property type="match status" value="1"/>
</dbReference>
<dbReference type="GO" id="GO:0005524">
    <property type="term" value="F:ATP binding"/>
    <property type="evidence" value="ECO:0007669"/>
    <property type="project" value="UniProtKB-KW"/>
</dbReference>
<evidence type="ECO:0000256" key="2">
    <source>
        <dbReference type="ARBA" id="ARBA00022741"/>
    </source>
</evidence>
<evidence type="ECO:0000313" key="10">
    <source>
        <dbReference type="Proteomes" id="UP001227101"/>
    </source>
</evidence>
<comment type="similarity">
    <text evidence="6 7">Belongs to the ClpX chaperone family.</text>
</comment>
<evidence type="ECO:0000256" key="1">
    <source>
        <dbReference type="ARBA" id="ARBA00022723"/>
    </source>
</evidence>
<dbReference type="Pfam" id="PF10431">
    <property type="entry name" value="ClpB_D2-small"/>
    <property type="match status" value="1"/>
</dbReference>
<evidence type="ECO:0000256" key="7">
    <source>
        <dbReference type="PROSITE-ProRule" id="PRU01250"/>
    </source>
</evidence>
<dbReference type="InterPro" id="IPR038366">
    <property type="entry name" value="Znf_CppX_C4_sf"/>
</dbReference>
<dbReference type="InterPro" id="IPR046425">
    <property type="entry name" value="ClpX_bact"/>
</dbReference>
<dbReference type="InterPro" id="IPR050052">
    <property type="entry name" value="ATP-dep_Clp_protease_ClpX"/>
</dbReference>
<evidence type="ECO:0000256" key="6">
    <source>
        <dbReference type="HAMAP-Rule" id="MF_00175"/>
    </source>
</evidence>
<keyword evidence="2 6" id="KW-0547">Nucleotide-binding</keyword>
<proteinExistence type="inferred from homology"/>
<gene>
    <name evidence="6 9" type="primary">clpX</name>
    <name evidence="9" type="ORF">QP939_29500</name>
</gene>
<dbReference type="PROSITE" id="PS51902">
    <property type="entry name" value="CLPX_ZB"/>
    <property type="match status" value="1"/>
</dbReference>
<feature type="binding site" evidence="6 7">
    <location>
        <position position="16"/>
    </location>
    <ligand>
        <name>Zn(2+)</name>
        <dbReference type="ChEBI" id="CHEBI:29105"/>
    </ligand>
</feature>
<evidence type="ECO:0000259" key="8">
    <source>
        <dbReference type="PROSITE" id="PS51902"/>
    </source>
</evidence>